<dbReference type="Proteomes" id="UP000427769">
    <property type="component" value="Chromosome"/>
</dbReference>
<dbReference type="NCBIfam" id="NF005559">
    <property type="entry name" value="PRK07231.1"/>
    <property type="match status" value="1"/>
</dbReference>
<reference evidence="2 3" key="1">
    <citation type="submission" date="2019-11" db="EMBL/GenBank/DDBJ databases">
        <title>Comparative genomics of hydrocarbon-degrading Desulfosarcina strains.</title>
        <authorList>
            <person name="Watanabe M."/>
            <person name="Kojima H."/>
            <person name="Fukui M."/>
        </authorList>
    </citation>
    <scope>NUCLEOTIDE SEQUENCE [LARGE SCALE GENOMIC DNA]</scope>
    <source>
        <strain evidence="2 3">PP31</strain>
    </source>
</reference>
<dbReference type="Gene3D" id="3.40.50.720">
    <property type="entry name" value="NAD(P)-binding Rossmann-like Domain"/>
    <property type="match status" value="1"/>
</dbReference>
<dbReference type="AlphaFoldDB" id="A0A5K7ZFI8"/>
<dbReference type="PROSITE" id="PS00061">
    <property type="entry name" value="ADH_SHORT"/>
    <property type="match status" value="1"/>
</dbReference>
<dbReference type="PANTHER" id="PTHR42879">
    <property type="entry name" value="3-OXOACYL-(ACYL-CARRIER-PROTEIN) REDUCTASE"/>
    <property type="match status" value="1"/>
</dbReference>
<dbReference type="InterPro" id="IPR050259">
    <property type="entry name" value="SDR"/>
</dbReference>
<dbReference type="InterPro" id="IPR002347">
    <property type="entry name" value="SDR_fam"/>
</dbReference>
<evidence type="ECO:0000313" key="3">
    <source>
        <dbReference type="Proteomes" id="UP000427769"/>
    </source>
</evidence>
<dbReference type="PANTHER" id="PTHR42879:SF2">
    <property type="entry name" value="3-OXOACYL-[ACYL-CARRIER-PROTEIN] REDUCTASE FABG"/>
    <property type="match status" value="1"/>
</dbReference>
<dbReference type="OrthoDB" id="9804774at2"/>
<evidence type="ECO:0000256" key="1">
    <source>
        <dbReference type="ARBA" id="ARBA00006484"/>
    </source>
</evidence>
<comment type="similarity">
    <text evidence="1">Belongs to the short-chain dehydrogenases/reductases (SDR) family.</text>
</comment>
<accession>A0A5K7ZFI8</accession>
<name>A0A5K7ZFI8_9BACT</name>
<dbReference type="InterPro" id="IPR036291">
    <property type="entry name" value="NAD(P)-bd_dom_sf"/>
</dbReference>
<dbReference type="Pfam" id="PF13561">
    <property type="entry name" value="adh_short_C2"/>
    <property type="match status" value="1"/>
</dbReference>
<dbReference type="InterPro" id="IPR020904">
    <property type="entry name" value="Sc_DH/Rdtase_CS"/>
</dbReference>
<dbReference type="PRINTS" id="PR00080">
    <property type="entry name" value="SDRFAMILY"/>
</dbReference>
<gene>
    <name evidence="2" type="ORF">DSCW_59000</name>
</gene>
<dbReference type="EMBL" id="AP021875">
    <property type="protein sequence ID" value="BBO78483.1"/>
    <property type="molecule type" value="Genomic_DNA"/>
</dbReference>
<proteinExistence type="inferred from homology"/>
<organism evidence="2 3">
    <name type="scientific">Desulfosarcina widdelii</name>
    <dbReference type="NCBI Taxonomy" id="947919"/>
    <lineage>
        <taxon>Bacteria</taxon>
        <taxon>Pseudomonadati</taxon>
        <taxon>Thermodesulfobacteriota</taxon>
        <taxon>Desulfobacteria</taxon>
        <taxon>Desulfobacterales</taxon>
        <taxon>Desulfosarcinaceae</taxon>
        <taxon>Desulfosarcina</taxon>
    </lineage>
</organism>
<evidence type="ECO:0000313" key="2">
    <source>
        <dbReference type="EMBL" id="BBO78483.1"/>
    </source>
</evidence>
<dbReference type="GO" id="GO:0032787">
    <property type="term" value="P:monocarboxylic acid metabolic process"/>
    <property type="evidence" value="ECO:0007669"/>
    <property type="project" value="UniProtKB-ARBA"/>
</dbReference>
<dbReference type="RefSeq" id="WP_155307113.1">
    <property type="nucleotide sequence ID" value="NZ_AP021875.1"/>
</dbReference>
<dbReference type="FunFam" id="3.40.50.720:FF:000084">
    <property type="entry name" value="Short-chain dehydrogenase reductase"/>
    <property type="match status" value="1"/>
</dbReference>
<protein>
    <submittedName>
        <fullName evidence="2">Gluconate 5-dehydrogenase</fullName>
    </submittedName>
</protein>
<sequence length="254" mass="27551">MSLEKFSLKGKVAMVTGSSKGLGEAAAMAMAKAGADIAICGRNREDIDKVVAKVNAAGSRAAGFVLEVTSTETVQKGVAEILDHFGRIDILFNNAGTNYRVPVLEFPEEEWDRVINTNLKGYYLVAKAVVPQMIENGYGKVINMSSILGRIAIINQLAYASAKGGVEQMTKIMALEWAKLGVRVNAIAPTYFETDMVKQIRNDKERFDFINARTPMGRWGHLEEIEGVVVFLASPASDFITGQSIAIDGGWTIA</sequence>
<keyword evidence="3" id="KW-1185">Reference proteome</keyword>
<dbReference type="PRINTS" id="PR00081">
    <property type="entry name" value="GDHRDH"/>
</dbReference>
<dbReference type="KEGG" id="dwd:DSCW_59000"/>
<dbReference type="SUPFAM" id="SSF51735">
    <property type="entry name" value="NAD(P)-binding Rossmann-fold domains"/>
    <property type="match status" value="1"/>
</dbReference>